<dbReference type="InterPro" id="IPR038013">
    <property type="entry name" value="ALG11"/>
</dbReference>
<dbReference type="SUPFAM" id="SSF53756">
    <property type="entry name" value="UDP-Glycosyltransferase/glycogen phosphorylase"/>
    <property type="match status" value="1"/>
</dbReference>
<name>A0A7S1UU61_9STRA</name>
<accession>A0A7S1UU61</accession>
<keyword evidence="1" id="KW-0328">Glycosyltransferase</keyword>
<dbReference type="PANTHER" id="PTHR45919:SF1">
    <property type="entry name" value="GDP-MAN:MAN(3)GLCNAC(2)-PP-DOL ALPHA-1,2-MANNOSYLTRANSFERASE"/>
    <property type="match status" value="1"/>
</dbReference>
<sequence length="102" mass="11202">MWNEHFGIGVVELMAAGILTIAHNSGGPKADIVVPLHGEGQTGFLASTVEEYAERMDQAMRMSAKEALEMRKRAREASKRFSDEVFNTSFKATVLQSGLMGR</sequence>
<gene>
    <name evidence="3" type="ORF">GOCE00092_LOCUS7584</name>
</gene>
<dbReference type="Gene3D" id="3.40.50.2000">
    <property type="entry name" value="Glycogen Phosphorylase B"/>
    <property type="match status" value="1"/>
</dbReference>
<dbReference type="GO" id="GO:0006487">
    <property type="term" value="P:protein N-linked glycosylation"/>
    <property type="evidence" value="ECO:0007669"/>
    <property type="project" value="TreeGrafter"/>
</dbReference>
<dbReference type="GO" id="GO:0005789">
    <property type="term" value="C:endoplasmic reticulum membrane"/>
    <property type="evidence" value="ECO:0007669"/>
    <property type="project" value="TreeGrafter"/>
</dbReference>
<evidence type="ECO:0000259" key="2">
    <source>
        <dbReference type="Pfam" id="PF00534"/>
    </source>
</evidence>
<evidence type="ECO:0000313" key="3">
    <source>
        <dbReference type="EMBL" id="CAD9278675.1"/>
    </source>
</evidence>
<reference evidence="3" key="1">
    <citation type="submission" date="2021-01" db="EMBL/GenBank/DDBJ databases">
        <authorList>
            <person name="Corre E."/>
            <person name="Pelletier E."/>
            <person name="Niang G."/>
            <person name="Scheremetjew M."/>
            <person name="Finn R."/>
            <person name="Kale V."/>
            <person name="Holt S."/>
            <person name="Cochrane G."/>
            <person name="Meng A."/>
            <person name="Brown T."/>
            <person name="Cohen L."/>
        </authorList>
    </citation>
    <scope>NUCLEOTIDE SEQUENCE</scope>
    <source>
        <strain evidence="3">CCMP 410</strain>
    </source>
</reference>
<proteinExistence type="predicted"/>
<organism evidence="3">
    <name type="scientific">Grammatophora oceanica</name>
    <dbReference type="NCBI Taxonomy" id="210454"/>
    <lineage>
        <taxon>Eukaryota</taxon>
        <taxon>Sar</taxon>
        <taxon>Stramenopiles</taxon>
        <taxon>Ochrophyta</taxon>
        <taxon>Bacillariophyta</taxon>
        <taxon>Fragilariophyceae</taxon>
        <taxon>Fragilariophycidae</taxon>
        <taxon>Rhabdonematales</taxon>
        <taxon>Grammatophoraceae</taxon>
        <taxon>Grammatophora</taxon>
    </lineage>
</organism>
<protein>
    <recommendedName>
        <fullName evidence="2">Glycosyl transferase family 1 domain-containing protein</fullName>
    </recommendedName>
</protein>
<dbReference type="GO" id="GO:0004377">
    <property type="term" value="F:GDP-Man:Man(3)GlcNAc(2)-PP-Dol alpha-1,2-mannosyltransferase activity"/>
    <property type="evidence" value="ECO:0007669"/>
    <property type="project" value="InterPro"/>
</dbReference>
<dbReference type="PANTHER" id="PTHR45919">
    <property type="entry name" value="GDP-MAN:MAN(3)GLCNAC(2)-PP-DOL ALPHA-1,2-MANNOSYLTRANSFERASE"/>
    <property type="match status" value="1"/>
</dbReference>
<evidence type="ECO:0000256" key="1">
    <source>
        <dbReference type="ARBA" id="ARBA00022676"/>
    </source>
</evidence>
<dbReference type="EMBL" id="HBGK01014731">
    <property type="protein sequence ID" value="CAD9278675.1"/>
    <property type="molecule type" value="Transcribed_RNA"/>
</dbReference>
<dbReference type="AlphaFoldDB" id="A0A7S1UU61"/>
<feature type="domain" description="Glycosyl transferase family 1" evidence="2">
    <location>
        <begin position="3"/>
        <end position="76"/>
    </location>
</feature>
<dbReference type="Pfam" id="PF00534">
    <property type="entry name" value="Glycos_transf_1"/>
    <property type="match status" value="1"/>
</dbReference>
<dbReference type="InterPro" id="IPR001296">
    <property type="entry name" value="Glyco_trans_1"/>
</dbReference>
<keyword evidence="1" id="KW-0808">Transferase</keyword>